<dbReference type="PANTHER" id="PTHR43792:SF8">
    <property type="entry name" value="[RIBOSOMAL PROTEIN US5]-ALANINE N-ACETYLTRANSFERASE"/>
    <property type="match status" value="1"/>
</dbReference>
<comment type="caution">
    <text evidence="6">The sequence shown here is derived from an EMBL/GenBank/DDBJ whole genome shotgun (WGS) entry which is preliminary data.</text>
</comment>
<dbReference type="PROSITE" id="PS51186">
    <property type="entry name" value="GNAT"/>
    <property type="match status" value="4"/>
</dbReference>
<evidence type="ECO:0000256" key="3">
    <source>
        <dbReference type="ARBA" id="ARBA00038502"/>
    </source>
</evidence>
<evidence type="ECO:0000313" key="6">
    <source>
        <dbReference type="EMBL" id="TQL59440.1"/>
    </source>
</evidence>
<dbReference type="Pfam" id="PF13302">
    <property type="entry name" value="Acetyltransf_3"/>
    <property type="match status" value="4"/>
</dbReference>
<feature type="domain" description="N-acetyltransferase" evidence="5">
    <location>
        <begin position="592"/>
        <end position="764"/>
    </location>
</feature>
<reference evidence="6 7" key="1">
    <citation type="submission" date="2019-06" db="EMBL/GenBank/DDBJ databases">
        <title>Sequencing the genomes of 1000 actinobacteria strains.</title>
        <authorList>
            <person name="Klenk H.-P."/>
        </authorList>
    </citation>
    <scope>NUCLEOTIDE SEQUENCE [LARGE SCALE GENOMIC DNA]</scope>
    <source>
        <strain evidence="6 7">DSM 18082</strain>
    </source>
</reference>
<dbReference type="Proteomes" id="UP000319514">
    <property type="component" value="Unassembled WGS sequence"/>
</dbReference>
<dbReference type="InterPro" id="IPR016181">
    <property type="entry name" value="Acyl_CoA_acyltransferase"/>
</dbReference>
<gene>
    <name evidence="6" type="ORF">FB474_0794</name>
</gene>
<dbReference type="RefSeq" id="WP_185746025.1">
    <property type="nucleotide sequence ID" value="NZ_BAAAKX010000013.1"/>
</dbReference>
<comment type="similarity">
    <text evidence="3">Belongs to the acetyltransferase family. RimJ subfamily.</text>
</comment>
<evidence type="ECO:0000256" key="1">
    <source>
        <dbReference type="ARBA" id="ARBA00022679"/>
    </source>
</evidence>
<dbReference type="EMBL" id="VFOQ01000001">
    <property type="protein sequence ID" value="TQL59440.1"/>
    <property type="molecule type" value="Genomic_DNA"/>
</dbReference>
<proteinExistence type="inferred from homology"/>
<feature type="domain" description="N-acetyltransferase" evidence="5">
    <location>
        <begin position="203"/>
        <end position="377"/>
    </location>
</feature>
<organism evidence="6 7">
    <name type="scientific">Oryzihumus leptocrescens</name>
    <dbReference type="NCBI Taxonomy" id="297536"/>
    <lineage>
        <taxon>Bacteria</taxon>
        <taxon>Bacillati</taxon>
        <taxon>Actinomycetota</taxon>
        <taxon>Actinomycetes</taxon>
        <taxon>Micrococcales</taxon>
        <taxon>Intrasporangiaceae</taxon>
        <taxon>Oryzihumus</taxon>
    </lineage>
</organism>
<feature type="domain" description="N-acetyltransferase" evidence="5">
    <location>
        <begin position="393"/>
        <end position="569"/>
    </location>
</feature>
<evidence type="ECO:0000256" key="4">
    <source>
        <dbReference type="SAM" id="MobiDB-lite"/>
    </source>
</evidence>
<feature type="region of interest" description="Disordered" evidence="4">
    <location>
        <begin position="208"/>
        <end position="227"/>
    </location>
</feature>
<dbReference type="InterPro" id="IPR000182">
    <property type="entry name" value="GNAT_dom"/>
</dbReference>
<feature type="domain" description="N-acetyltransferase" evidence="5">
    <location>
        <begin position="17"/>
        <end position="183"/>
    </location>
</feature>
<protein>
    <submittedName>
        <fullName evidence="6">RimJ/RimL family protein N-acetyltransferase</fullName>
    </submittedName>
</protein>
<dbReference type="Gene3D" id="3.40.630.30">
    <property type="match status" value="4"/>
</dbReference>
<accession>A0A542ZGW5</accession>
<evidence type="ECO:0000259" key="5">
    <source>
        <dbReference type="PROSITE" id="PS51186"/>
    </source>
</evidence>
<evidence type="ECO:0000256" key="2">
    <source>
        <dbReference type="ARBA" id="ARBA00023315"/>
    </source>
</evidence>
<keyword evidence="1 6" id="KW-0808">Transferase</keyword>
<dbReference type="SUPFAM" id="SSF55729">
    <property type="entry name" value="Acyl-CoA N-acyltransferases (Nat)"/>
    <property type="match status" value="4"/>
</dbReference>
<name>A0A542ZGW5_9MICO</name>
<dbReference type="InterPro" id="IPR051531">
    <property type="entry name" value="N-acetyltransferase"/>
</dbReference>
<dbReference type="GO" id="GO:0005737">
    <property type="term" value="C:cytoplasm"/>
    <property type="evidence" value="ECO:0007669"/>
    <property type="project" value="TreeGrafter"/>
</dbReference>
<evidence type="ECO:0000313" key="7">
    <source>
        <dbReference type="Proteomes" id="UP000319514"/>
    </source>
</evidence>
<sequence>MDRQLSDVVPVLTDGVVTLRAHSPADLDAVVEQARDPEMVRWTTVPSPYERTDAQEFLAAIAAGWQDPTGNRYWALEVDDAGTPRYAGTIDYRPHGGGTAEVGFGLHPWARGHGHMARALRLVVEHAFEHGVHALHWRAAVGNWASRRTAWACGFRVEGTVRGLLPGRDGEPYDAWVASLRADDPREPATPWWSAPVLEGLGLRLRPWRDSDTPREGQGPDPASLSFMPAGAHPTAESYPAWLERTRLRSAEGVALYWCIADAGSDEALGDIQLFDFDNGTSSRDAEIGYWLHPGDRGRGVMAGAVSLVLDHAFAPVEAGGMGLERLHASTDPDNWPSDRVLRDAGFRLTGVETDSWRAPDGSIHGGHHFELLAADRGEPGLLVPTRLEGERVVLREFRDTDLPRLRESLDDPARKQAMGLRAERVTEADARDWLARRRLWGLQGERVTWCLADREDDRVVGCLTVHGLAGVTFPNTGEVGYWVHPDERGRGLTNEALDVLVPHALTPREDGGMGLSRLRAHTEEANLASQTVLRRAGFMEWGREPGGLRLPDGSRAAVVHFGLGREDDRIAAAVLNEATAVEPVTLEGAGVRLRALREEDLDRVVEACSDPEARHWLSGLPEDYTLEHARDYLRRSRENAARGRGVYFAVADQEDDRLLGVVAVMDMAGEDTTAGEVGYWLHPDARGRGVMKEAVRLAVRHAFVPREDGGLGRRRLRLAAAVGNDASLAIAQGAGFVEVGRHRAAEPLGDGSFADLVWFDLLAQDYPG</sequence>
<keyword evidence="7" id="KW-1185">Reference proteome</keyword>
<keyword evidence="2" id="KW-0012">Acyltransferase</keyword>
<dbReference type="AlphaFoldDB" id="A0A542ZGW5"/>
<dbReference type="PANTHER" id="PTHR43792">
    <property type="entry name" value="GNAT FAMILY, PUTATIVE (AFU_ORTHOLOGUE AFUA_3G00765)-RELATED-RELATED"/>
    <property type="match status" value="1"/>
</dbReference>
<dbReference type="GO" id="GO:0008999">
    <property type="term" value="F:protein-N-terminal-alanine acetyltransferase activity"/>
    <property type="evidence" value="ECO:0007669"/>
    <property type="project" value="TreeGrafter"/>
</dbReference>